<proteinExistence type="inferred from homology"/>
<evidence type="ECO:0000313" key="11">
    <source>
        <dbReference type="EMBL" id="KAG9396446.1"/>
    </source>
</evidence>
<dbReference type="InterPro" id="IPR003959">
    <property type="entry name" value="ATPase_AAA_core"/>
</dbReference>
<dbReference type="SMART" id="SM00382">
    <property type="entry name" value="AAA"/>
    <property type="match status" value="1"/>
</dbReference>
<evidence type="ECO:0000256" key="4">
    <source>
        <dbReference type="ARBA" id="ARBA00022753"/>
    </source>
</evidence>
<keyword evidence="3 7" id="KW-0547">Nucleotide-binding</keyword>
<evidence type="ECO:0000256" key="2">
    <source>
        <dbReference type="ARBA" id="ARBA00006914"/>
    </source>
</evidence>
<feature type="region of interest" description="Disordered" evidence="8">
    <location>
        <begin position="79"/>
        <end position="104"/>
    </location>
</feature>
<keyword evidence="6" id="KW-0472">Membrane</keyword>
<dbReference type="GO" id="GO:0016197">
    <property type="term" value="P:endosomal transport"/>
    <property type="evidence" value="ECO:0007669"/>
    <property type="project" value="TreeGrafter"/>
</dbReference>
<dbReference type="Pfam" id="PF09336">
    <property type="entry name" value="Vps4_C"/>
    <property type="match status" value="1"/>
</dbReference>
<dbReference type="FunFam" id="3.40.50.300:FF:000043">
    <property type="entry name" value="Vacuolar protein sorting-associated protein 4"/>
    <property type="match status" value="1"/>
</dbReference>
<evidence type="ECO:0000259" key="10">
    <source>
        <dbReference type="SMART" id="SM00745"/>
    </source>
</evidence>
<dbReference type="InterPro" id="IPR041569">
    <property type="entry name" value="AAA_lid_3"/>
</dbReference>
<evidence type="ECO:0000256" key="1">
    <source>
        <dbReference type="ARBA" id="ARBA00004481"/>
    </source>
</evidence>
<dbReference type="InterPro" id="IPR015415">
    <property type="entry name" value="Spast_Vps4_C"/>
</dbReference>
<dbReference type="EMBL" id="JAHDYR010000006">
    <property type="protein sequence ID" value="KAG9396446.1"/>
    <property type="molecule type" value="Genomic_DNA"/>
</dbReference>
<evidence type="ECO:0000256" key="6">
    <source>
        <dbReference type="ARBA" id="ARBA00023136"/>
    </source>
</evidence>
<dbReference type="CDD" id="cd02656">
    <property type="entry name" value="MIT"/>
    <property type="match status" value="1"/>
</dbReference>
<comment type="caution">
    <text evidence="11">The sequence shown here is derived from an EMBL/GenBank/DDBJ whole genome shotgun (WGS) entry which is preliminary data.</text>
</comment>
<evidence type="ECO:0000259" key="9">
    <source>
        <dbReference type="SMART" id="SM00382"/>
    </source>
</evidence>
<keyword evidence="12" id="KW-1185">Reference proteome</keyword>
<evidence type="ECO:0000256" key="7">
    <source>
        <dbReference type="RuleBase" id="RU003651"/>
    </source>
</evidence>
<dbReference type="GO" id="GO:0016887">
    <property type="term" value="F:ATP hydrolysis activity"/>
    <property type="evidence" value="ECO:0007669"/>
    <property type="project" value="InterPro"/>
</dbReference>
<evidence type="ECO:0000256" key="5">
    <source>
        <dbReference type="ARBA" id="ARBA00022840"/>
    </source>
</evidence>
<protein>
    <submittedName>
        <fullName evidence="11">ATPase family associated with various cellular activities (AAA)</fullName>
    </submittedName>
</protein>
<dbReference type="Pfam" id="PF04212">
    <property type="entry name" value="MIT"/>
    <property type="match status" value="1"/>
</dbReference>
<dbReference type="GO" id="GO:0007033">
    <property type="term" value="P:vacuole organization"/>
    <property type="evidence" value="ECO:0007669"/>
    <property type="project" value="TreeGrafter"/>
</dbReference>
<dbReference type="PANTHER" id="PTHR23074">
    <property type="entry name" value="AAA DOMAIN-CONTAINING"/>
    <property type="match status" value="1"/>
</dbReference>
<dbReference type="OrthoDB" id="29072at2759"/>
<dbReference type="InterPro" id="IPR027417">
    <property type="entry name" value="P-loop_NTPase"/>
</dbReference>
<dbReference type="SUPFAM" id="SSF52540">
    <property type="entry name" value="P-loop containing nucleoside triphosphate hydrolases"/>
    <property type="match status" value="1"/>
</dbReference>
<feature type="compositionally biased region" description="Low complexity" evidence="8">
    <location>
        <begin position="79"/>
        <end position="90"/>
    </location>
</feature>
<dbReference type="GO" id="GO:0010008">
    <property type="term" value="C:endosome membrane"/>
    <property type="evidence" value="ECO:0007669"/>
    <property type="project" value="UniProtKB-SubCell"/>
</dbReference>
<dbReference type="SUPFAM" id="SSF116846">
    <property type="entry name" value="MIT domain"/>
    <property type="match status" value="1"/>
</dbReference>
<dbReference type="PROSITE" id="PS00674">
    <property type="entry name" value="AAA"/>
    <property type="match status" value="1"/>
</dbReference>
<accession>A0A8J6E451</accession>
<dbReference type="Proteomes" id="UP000717585">
    <property type="component" value="Unassembled WGS sequence"/>
</dbReference>
<feature type="domain" description="MIT" evidence="10">
    <location>
        <begin position="4"/>
        <end position="81"/>
    </location>
</feature>
<dbReference type="Gene3D" id="3.40.50.300">
    <property type="entry name" value="P-loop containing nucleotide triphosphate hydrolases"/>
    <property type="match status" value="1"/>
</dbReference>
<gene>
    <name evidence="11" type="ORF">J8273_2177</name>
</gene>
<name>A0A8J6E451_9EUKA</name>
<dbReference type="InterPro" id="IPR007330">
    <property type="entry name" value="MIT_dom"/>
</dbReference>
<keyword evidence="4" id="KW-0967">Endosome</keyword>
<dbReference type="InterPro" id="IPR003593">
    <property type="entry name" value="AAA+_ATPase"/>
</dbReference>
<evidence type="ECO:0000313" key="12">
    <source>
        <dbReference type="Proteomes" id="UP000717585"/>
    </source>
</evidence>
<organism evidence="11 12">
    <name type="scientific">Carpediemonas membranifera</name>
    <dbReference type="NCBI Taxonomy" id="201153"/>
    <lineage>
        <taxon>Eukaryota</taxon>
        <taxon>Metamonada</taxon>
        <taxon>Carpediemonas-like organisms</taxon>
        <taxon>Carpediemonas</taxon>
    </lineage>
</organism>
<evidence type="ECO:0000256" key="8">
    <source>
        <dbReference type="SAM" id="MobiDB-lite"/>
    </source>
</evidence>
<dbReference type="FunFam" id="1.10.8.60:FF:000015">
    <property type="entry name" value="vacuolar protein sorting-associated protein 4A"/>
    <property type="match status" value="1"/>
</dbReference>
<feature type="domain" description="AAA+ ATPase" evidence="9">
    <location>
        <begin position="158"/>
        <end position="293"/>
    </location>
</feature>
<dbReference type="InterPro" id="IPR036181">
    <property type="entry name" value="MIT_dom_sf"/>
</dbReference>
<dbReference type="Pfam" id="PF00004">
    <property type="entry name" value="AAA"/>
    <property type="match status" value="1"/>
</dbReference>
<comment type="subcellular location">
    <subcellularLocation>
        <location evidence="1">Endosome membrane</location>
        <topology evidence="1">Peripheral membrane protein</topology>
    </subcellularLocation>
</comment>
<reference evidence="11" key="1">
    <citation type="submission" date="2021-05" db="EMBL/GenBank/DDBJ databases">
        <title>A free-living protist that lacks canonical eukaryotic 1 DNA replication and segregation systems.</title>
        <authorList>
            <person name="Salas-Leiva D.E."/>
            <person name="Tromer E.C."/>
            <person name="Curtis B.A."/>
            <person name="Jerlstrom-Hultqvist J."/>
            <person name="Kolisko M."/>
            <person name="Yi Z."/>
            <person name="Salas-Leiva J.S."/>
            <person name="Gallot-Lavallee L."/>
            <person name="Kops G.J.P.L."/>
            <person name="Archibald J.M."/>
            <person name="Simpson A.G.B."/>
            <person name="Roger A.J."/>
        </authorList>
    </citation>
    <scope>NUCLEOTIDE SEQUENCE</scope>
    <source>
        <strain evidence="11">BICM</strain>
    </source>
</reference>
<dbReference type="Gene3D" id="1.20.58.80">
    <property type="entry name" value="Phosphotransferase system, lactose/cellobiose-type IIA subunit"/>
    <property type="match status" value="1"/>
</dbReference>
<comment type="similarity">
    <text evidence="2 7">Belongs to the AAA ATPase family.</text>
</comment>
<dbReference type="PANTHER" id="PTHR23074:SF83">
    <property type="entry name" value="VACUOLAR PROTEIN SORTING-ASSOCIATED PROTEIN 4A"/>
    <property type="match status" value="1"/>
</dbReference>
<dbReference type="AlphaFoldDB" id="A0A8J6E451"/>
<keyword evidence="5 7" id="KW-0067">ATP-binding</keyword>
<sequence length="425" mass="47205">MADAGSFYTKASEYGKRAREFDDQQKFQEAFDQYKTAIQYFMMGFKYDKNTIRTQQMRSFANGYMDRAETLSKLLKGQAAPAPVQAEAQPSGTGNKKSSKEAKEKAELDSAIEGAIVKTKPDVKWDDVAGLEKAKAALKEAVIFPQQFAHLFQGKRTPWKGILLYGPPGTGKSYIAAAVANTCDSTFFSVSASDLMSKWQGQSEKLVRTLFEMARQEERAIIFIDEFDSLASARSDNDSESSKRVKTEFLVQMQGVGKNGGQVLVLAATNLPDSLDSAIRRRFEKRIFIPLPDEPARRQMFKVHLGDTPNTLTDDDFTQLALHSEGYSGSDISIVVRDALFQPIRQLQTTTHFKPTQTAEGTKWLACAPSDEGAVERDIMSFEGSEVNVPPVSAENFFRALDRVKPSVSKEDAEALANWQYGDGE</sequence>
<dbReference type="InterPro" id="IPR050304">
    <property type="entry name" value="MT-severing_AAA_ATPase"/>
</dbReference>
<dbReference type="GO" id="GO:0005524">
    <property type="term" value="F:ATP binding"/>
    <property type="evidence" value="ECO:0007669"/>
    <property type="project" value="UniProtKB-KW"/>
</dbReference>
<dbReference type="InterPro" id="IPR003960">
    <property type="entry name" value="ATPase_AAA_CS"/>
</dbReference>
<dbReference type="SMART" id="SM00745">
    <property type="entry name" value="MIT"/>
    <property type="match status" value="1"/>
</dbReference>
<dbReference type="Gene3D" id="1.10.8.60">
    <property type="match status" value="1"/>
</dbReference>
<dbReference type="Pfam" id="PF17862">
    <property type="entry name" value="AAA_lid_3"/>
    <property type="match status" value="1"/>
</dbReference>
<evidence type="ECO:0000256" key="3">
    <source>
        <dbReference type="ARBA" id="ARBA00022741"/>
    </source>
</evidence>